<gene>
    <name evidence="2" type="ORF">LT40_04275</name>
</gene>
<name>A0A089YQI3_9PSED</name>
<accession>A0A089YQI3</accession>
<dbReference type="Proteomes" id="UP000029499">
    <property type="component" value="Chromosome"/>
</dbReference>
<evidence type="ECO:0000259" key="1">
    <source>
        <dbReference type="Pfam" id="PF01370"/>
    </source>
</evidence>
<dbReference type="RefSeq" id="WP_043186917.1">
    <property type="nucleotide sequence ID" value="NZ_CP009533.1"/>
</dbReference>
<dbReference type="STRING" id="216142.LT40_04275"/>
<sequence length="332" mass="36940">MKILVTGASGFIGGRFTRLALEQGLEVRINGRQAERVEHLVRRGAQFTQGDLLDPDLAKRLCIGVDAVVHCAGASDSWGRHQAFAQTNVEVTENVVEACLKEHVQRLVYLSSAAICFDGRSHLGIKEEQVPGRLLGHSARSKWLAERKVLGAAEFGLETIVLRPHRVTGAGDGQQFARLIEMQRKNRLRIIGDGLNKVDFTSVQNLNQALLSALSAGDTALNQVYNISNGAPIPLWDVVNYVMRQLHLPQVQRYRDFGLAHGSAAVCEAACLLWPRQPRPQLSRIEVQALHEHFTLDINRARHYLGYEPRTSLWTSLDEFCGWWRAQASPSG</sequence>
<dbReference type="InterPro" id="IPR036291">
    <property type="entry name" value="NAD(P)-bd_dom_sf"/>
</dbReference>
<dbReference type="InterPro" id="IPR051783">
    <property type="entry name" value="NAD(P)-dependent_oxidoreduct"/>
</dbReference>
<dbReference type="Pfam" id="PF01370">
    <property type="entry name" value="Epimerase"/>
    <property type="match status" value="1"/>
</dbReference>
<keyword evidence="3" id="KW-1185">Reference proteome</keyword>
<protein>
    <submittedName>
        <fullName evidence="2">3-beta hydroxysteroid dehydrogenase</fullName>
    </submittedName>
</protein>
<dbReference type="SUPFAM" id="SSF51735">
    <property type="entry name" value="NAD(P)-binding Rossmann-fold domains"/>
    <property type="match status" value="1"/>
</dbReference>
<dbReference type="KEGG" id="prh:LT40_04275"/>
<feature type="domain" description="NAD-dependent epimerase/dehydratase" evidence="1">
    <location>
        <begin position="3"/>
        <end position="227"/>
    </location>
</feature>
<evidence type="ECO:0000313" key="2">
    <source>
        <dbReference type="EMBL" id="AIS16667.1"/>
    </source>
</evidence>
<dbReference type="EMBL" id="CP009533">
    <property type="protein sequence ID" value="AIS16667.1"/>
    <property type="molecule type" value="Genomic_DNA"/>
</dbReference>
<dbReference type="PANTHER" id="PTHR48079:SF6">
    <property type="entry name" value="NAD(P)-BINDING DOMAIN-CONTAINING PROTEIN-RELATED"/>
    <property type="match status" value="1"/>
</dbReference>
<proteinExistence type="predicted"/>
<reference evidence="2 3" key="1">
    <citation type="journal article" date="2015" name="J. Biotechnol.">
        <title>Complete genome sequence of Pseudomonas rhizosphaerae IH5T (=DSM 16299T), a phosphate-solubilizing rhizobacterium for bacterial biofertilizer.</title>
        <authorList>
            <person name="Kwak Y."/>
            <person name="Jung B.K."/>
            <person name="Shin J.H."/>
        </authorList>
    </citation>
    <scope>NUCLEOTIDE SEQUENCE [LARGE SCALE GENOMIC DNA]</scope>
    <source>
        <strain evidence="2">DSM 16299</strain>
    </source>
</reference>
<dbReference type="PANTHER" id="PTHR48079">
    <property type="entry name" value="PROTEIN YEEZ"/>
    <property type="match status" value="1"/>
</dbReference>
<dbReference type="GO" id="GO:0005737">
    <property type="term" value="C:cytoplasm"/>
    <property type="evidence" value="ECO:0007669"/>
    <property type="project" value="TreeGrafter"/>
</dbReference>
<evidence type="ECO:0000313" key="3">
    <source>
        <dbReference type="Proteomes" id="UP000029499"/>
    </source>
</evidence>
<dbReference type="GO" id="GO:0004029">
    <property type="term" value="F:aldehyde dehydrogenase (NAD+) activity"/>
    <property type="evidence" value="ECO:0007669"/>
    <property type="project" value="TreeGrafter"/>
</dbReference>
<dbReference type="AlphaFoldDB" id="A0A089YQI3"/>
<organism evidence="2 3">
    <name type="scientific">Pseudomonas rhizosphaerae</name>
    <dbReference type="NCBI Taxonomy" id="216142"/>
    <lineage>
        <taxon>Bacteria</taxon>
        <taxon>Pseudomonadati</taxon>
        <taxon>Pseudomonadota</taxon>
        <taxon>Gammaproteobacteria</taxon>
        <taxon>Pseudomonadales</taxon>
        <taxon>Pseudomonadaceae</taxon>
        <taxon>Pseudomonas</taxon>
    </lineage>
</organism>
<dbReference type="OrthoDB" id="3174087at2"/>
<dbReference type="Gene3D" id="3.40.50.720">
    <property type="entry name" value="NAD(P)-binding Rossmann-like Domain"/>
    <property type="match status" value="1"/>
</dbReference>
<dbReference type="InterPro" id="IPR001509">
    <property type="entry name" value="Epimerase_deHydtase"/>
</dbReference>
<dbReference type="eggNOG" id="COG0451">
    <property type="taxonomic scope" value="Bacteria"/>
</dbReference>
<dbReference type="HOGENOM" id="CLU_007383_6_1_6"/>